<dbReference type="GO" id="GO:0010181">
    <property type="term" value="F:FMN binding"/>
    <property type="evidence" value="ECO:0007669"/>
    <property type="project" value="TreeGrafter"/>
</dbReference>
<feature type="domain" description="NADPH-dependent FMN reductase-like" evidence="1">
    <location>
        <begin position="5"/>
        <end position="152"/>
    </location>
</feature>
<evidence type="ECO:0000313" key="3">
    <source>
        <dbReference type="Proteomes" id="UP000261212"/>
    </source>
</evidence>
<comment type="caution">
    <text evidence="2">The sequence shown here is derived from an EMBL/GenBank/DDBJ whole genome shotgun (WGS) entry which is preliminary data.</text>
</comment>
<dbReference type="InterPro" id="IPR005025">
    <property type="entry name" value="FMN_Rdtase-like_dom"/>
</dbReference>
<reference evidence="2 3" key="1">
    <citation type="submission" date="2018-08" db="EMBL/GenBank/DDBJ databases">
        <title>A genome reference for cultivated species of the human gut microbiota.</title>
        <authorList>
            <person name="Zou Y."/>
            <person name="Xue W."/>
            <person name="Luo G."/>
        </authorList>
    </citation>
    <scope>NUCLEOTIDE SEQUENCE [LARGE SCALE GENOMIC DNA]</scope>
    <source>
        <strain evidence="2 3">AM25-6</strain>
    </source>
</reference>
<dbReference type="SUPFAM" id="SSF52218">
    <property type="entry name" value="Flavoproteins"/>
    <property type="match status" value="1"/>
</dbReference>
<dbReference type="InterPro" id="IPR029039">
    <property type="entry name" value="Flavoprotein-like_sf"/>
</dbReference>
<accession>A0A3E3DYR0</accession>
<gene>
    <name evidence="2" type="ORF">DW687_06565</name>
</gene>
<dbReference type="EMBL" id="QUSM01000003">
    <property type="protein sequence ID" value="RGD74424.1"/>
    <property type="molecule type" value="Genomic_DNA"/>
</dbReference>
<dbReference type="Gene3D" id="3.40.50.360">
    <property type="match status" value="1"/>
</dbReference>
<sequence length="184" mass="20915">MSEYKIIGIVGSFKKSSLNLKLAQTIKEYLKDKAEFEILDYTKVPFFNDDLENPTPEAVTNVKNKIKEADAVWFFTPEYNHYFPGILKNLLDWLSRPISKDIPQVLKDKPICVSGITPGMTGTVVAQDHLISVLNFLNAKVMMTPRLTFPNALKSMDDKGNIIKGLEFIHAQADDFIQFMELNK</sequence>
<organism evidence="2 3">
    <name type="scientific">Anaerofustis stercorihominis</name>
    <dbReference type="NCBI Taxonomy" id="214853"/>
    <lineage>
        <taxon>Bacteria</taxon>
        <taxon>Bacillati</taxon>
        <taxon>Bacillota</taxon>
        <taxon>Clostridia</taxon>
        <taxon>Eubacteriales</taxon>
        <taxon>Eubacteriaceae</taxon>
        <taxon>Anaerofustis</taxon>
    </lineage>
</organism>
<evidence type="ECO:0000259" key="1">
    <source>
        <dbReference type="Pfam" id="PF03358"/>
    </source>
</evidence>
<name>A0A3E3DYR0_9FIRM</name>
<evidence type="ECO:0000313" key="2">
    <source>
        <dbReference type="EMBL" id="RGD74424.1"/>
    </source>
</evidence>
<dbReference type="PANTHER" id="PTHR30543:SF21">
    <property type="entry name" value="NAD(P)H-DEPENDENT FMN REDUCTASE LOT6"/>
    <property type="match status" value="1"/>
</dbReference>
<dbReference type="PANTHER" id="PTHR30543">
    <property type="entry name" value="CHROMATE REDUCTASE"/>
    <property type="match status" value="1"/>
</dbReference>
<dbReference type="GO" id="GO:0016491">
    <property type="term" value="F:oxidoreductase activity"/>
    <property type="evidence" value="ECO:0007669"/>
    <property type="project" value="InterPro"/>
</dbReference>
<dbReference type="RefSeq" id="WP_117532141.1">
    <property type="nucleotide sequence ID" value="NZ_QUSM01000003.1"/>
</dbReference>
<dbReference type="AlphaFoldDB" id="A0A3E3DYR0"/>
<protein>
    <submittedName>
        <fullName evidence="2">NAD(P)H-dependent oxidoreductase</fullName>
    </submittedName>
</protein>
<dbReference type="Proteomes" id="UP000261212">
    <property type="component" value="Unassembled WGS sequence"/>
</dbReference>
<dbReference type="InterPro" id="IPR050712">
    <property type="entry name" value="NAD(P)H-dep_reductase"/>
</dbReference>
<proteinExistence type="predicted"/>
<dbReference type="Pfam" id="PF03358">
    <property type="entry name" value="FMN_red"/>
    <property type="match status" value="1"/>
</dbReference>
<dbReference type="GO" id="GO:0005829">
    <property type="term" value="C:cytosol"/>
    <property type="evidence" value="ECO:0007669"/>
    <property type="project" value="TreeGrafter"/>
</dbReference>